<dbReference type="SUPFAM" id="SSF53187">
    <property type="entry name" value="Zn-dependent exopeptidases"/>
    <property type="match status" value="1"/>
</dbReference>
<dbReference type="InterPro" id="IPR002933">
    <property type="entry name" value="Peptidase_M20"/>
</dbReference>
<dbReference type="PANTHER" id="PTHR42994:SF2">
    <property type="entry name" value="PEPTIDASE"/>
    <property type="match status" value="1"/>
</dbReference>
<evidence type="ECO:0000313" key="8">
    <source>
        <dbReference type="EMBL" id="OAQ21461.1"/>
    </source>
</evidence>
<comment type="cofactor">
    <cofactor evidence="6">
        <name>a divalent metal cation</name>
        <dbReference type="ChEBI" id="CHEBI:60240"/>
    </cofactor>
    <text evidence="6">Binds 2 divalent metal cations per subunit.</text>
</comment>
<keyword evidence="8" id="KW-0645">Protease</keyword>
<dbReference type="STRING" id="999894.TDIS_0682"/>
<keyword evidence="2 6" id="KW-0479">Metal-binding</keyword>
<dbReference type="SUPFAM" id="SSF55031">
    <property type="entry name" value="Bacterial exopeptidase dimerisation domain"/>
    <property type="match status" value="1"/>
</dbReference>
<name>A0A179D6P4_9BACT</name>
<dbReference type="PIRSF" id="PIRSF001123">
    <property type="entry name" value="PepA_GA"/>
    <property type="match status" value="1"/>
</dbReference>
<accession>A0A179D6P4</accession>
<proteinExistence type="inferred from homology"/>
<sequence>MIDVERLKLEFKILAEINSPPRKEGELAQHLVSVFEALGARCFFDHSGAYTKSAVGNLIVKVPGEDDLPPLFLCAHMDTVEETSNLKLVEEAGIIRNEGAGILGADDKSGIAILIEVVRALRETGTPHPPLEIVFTTCEEIGLFGARYLDYGLISARMGYVLDTEDPREVIVQAPEAVKFTLRVLGRAAHAGLEPEKGLSAIMLAAEALSRLPNGRIDEETTLNFGTIQGGKATNIVPEEVVIEGEIRSHDLQKLEDLWRKIEGTFSEVIEREKGVDGRPVLETRKEEMFPGFKVPEDHPVLKLLNLAAEDLGIELRRARREGGSDANIFNRRGITTVILGTGMRRVHSPEEYLVLEDMVLCARLLLTAILKVGEGAFSEIS</sequence>
<organism evidence="8 9">
    <name type="scientific">Thermosulfurimonas dismutans</name>
    <dbReference type="NCBI Taxonomy" id="999894"/>
    <lineage>
        <taxon>Bacteria</taxon>
        <taxon>Pseudomonadati</taxon>
        <taxon>Thermodesulfobacteriota</taxon>
        <taxon>Thermodesulfobacteria</taxon>
        <taxon>Thermodesulfobacteriales</taxon>
        <taxon>Thermodesulfobacteriaceae</taxon>
        <taxon>Thermosulfurimonas</taxon>
    </lineage>
</organism>
<dbReference type="PATRIC" id="fig|999894.6.peg.680"/>
<comment type="caution">
    <text evidence="8">The sequence shown here is derived from an EMBL/GenBank/DDBJ whole genome shotgun (WGS) entry which is preliminary data.</text>
</comment>
<dbReference type="GO" id="GO:0045148">
    <property type="term" value="F:tripeptide aminopeptidase activity"/>
    <property type="evidence" value="ECO:0007669"/>
    <property type="project" value="UniProtKB-EC"/>
</dbReference>
<evidence type="ECO:0000256" key="4">
    <source>
        <dbReference type="ARBA" id="ARBA00022833"/>
    </source>
</evidence>
<dbReference type="Gene3D" id="3.30.70.360">
    <property type="match status" value="1"/>
</dbReference>
<dbReference type="InterPro" id="IPR010162">
    <property type="entry name" value="PepT-like"/>
</dbReference>
<gene>
    <name evidence="8" type="ORF">TDIS_0682</name>
</gene>
<dbReference type="Pfam" id="PF07687">
    <property type="entry name" value="M20_dimer"/>
    <property type="match status" value="1"/>
</dbReference>
<evidence type="ECO:0000256" key="1">
    <source>
        <dbReference type="ARBA" id="ARBA00001947"/>
    </source>
</evidence>
<dbReference type="NCBIfam" id="TIGR01883">
    <property type="entry name" value="PepT-like"/>
    <property type="match status" value="1"/>
</dbReference>
<protein>
    <submittedName>
        <fullName evidence="8">Peptidase T</fullName>
        <ecNumber evidence="8">3.4.11.4</ecNumber>
    </submittedName>
</protein>
<dbReference type="Proteomes" id="UP000078390">
    <property type="component" value="Unassembled WGS sequence"/>
</dbReference>
<dbReference type="PANTHER" id="PTHR42994">
    <property type="entry name" value="PEPTIDASE T"/>
    <property type="match status" value="1"/>
</dbReference>
<keyword evidence="4" id="KW-0862">Zinc</keyword>
<dbReference type="EMBL" id="LWLG01000002">
    <property type="protein sequence ID" value="OAQ21461.1"/>
    <property type="molecule type" value="Genomic_DNA"/>
</dbReference>
<dbReference type="Gene3D" id="3.40.630.10">
    <property type="entry name" value="Zn peptidases"/>
    <property type="match status" value="1"/>
</dbReference>
<evidence type="ECO:0000313" key="9">
    <source>
        <dbReference type="Proteomes" id="UP000078390"/>
    </source>
</evidence>
<keyword evidence="9" id="KW-1185">Reference proteome</keyword>
<evidence type="ECO:0000256" key="6">
    <source>
        <dbReference type="PIRSR" id="PIRSR001123-2"/>
    </source>
</evidence>
<feature type="domain" description="Peptidase M20 dimerisation" evidence="7">
    <location>
        <begin position="178"/>
        <end position="269"/>
    </location>
</feature>
<dbReference type="InterPro" id="IPR036264">
    <property type="entry name" value="Bact_exopeptidase_dim_dom"/>
</dbReference>
<dbReference type="InterPro" id="IPR008007">
    <property type="entry name" value="Peptidase_M42"/>
</dbReference>
<evidence type="ECO:0000256" key="5">
    <source>
        <dbReference type="PIRNR" id="PIRNR001123"/>
    </source>
</evidence>
<dbReference type="EC" id="3.4.11.4" evidence="8"/>
<dbReference type="AlphaFoldDB" id="A0A179D6P4"/>
<comment type="cofactor">
    <cofactor evidence="1">
        <name>Zn(2+)</name>
        <dbReference type="ChEBI" id="CHEBI:29105"/>
    </cofactor>
</comment>
<reference evidence="8 9" key="1">
    <citation type="submission" date="2016-04" db="EMBL/GenBank/DDBJ databases">
        <title>Genome analysis of Thermosulfurimonas dismutans, the first thermophilic sulfur-disproportionating bacterium of the phylum Thermodesulfobacteria.</title>
        <authorList>
            <person name="Mardanov A.V."/>
            <person name="Beletsky A.V."/>
            <person name="Kadnikov V.V."/>
            <person name="Slobodkin A.I."/>
            <person name="Ravin N.V."/>
        </authorList>
    </citation>
    <scope>NUCLEOTIDE SEQUENCE [LARGE SCALE GENOMIC DNA]</scope>
    <source>
        <strain evidence="8 9">S95</strain>
    </source>
</reference>
<dbReference type="OrthoDB" id="9809784at2"/>
<comment type="similarity">
    <text evidence="5">Belongs to the peptidase M42 family.</text>
</comment>
<dbReference type="Pfam" id="PF01546">
    <property type="entry name" value="Peptidase_M20"/>
    <property type="match status" value="1"/>
</dbReference>
<dbReference type="GO" id="GO:0046872">
    <property type="term" value="F:metal ion binding"/>
    <property type="evidence" value="ECO:0007669"/>
    <property type="project" value="UniProtKB-UniRule"/>
</dbReference>
<feature type="binding site" evidence="6">
    <location>
        <position position="348"/>
    </location>
    <ligand>
        <name>Zn(2+)</name>
        <dbReference type="ChEBI" id="CHEBI:29105"/>
        <label>2</label>
    </ligand>
</feature>
<keyword evidence="3 8" id="KW-0378">Hydrolase</keyword>
<evidence type="ECO:0000259" key="7">
    <source>
        <dbReference type="Pfam" id="PF07687"/>
    </source>
</evidence>
<dbReference type="RefSeq" id="WP_068669303.1">
    <property type="nucleotide sequence ID" value="NZ_LWLG01000002.1"/>
</dbReference>
<dbReference type="InterPro" id="IPR011650">
    <property type="entry name" value="Peptidase_M20_dimer"/>
</dbReference>
<keyword evidence="8" id="KW-0031">Aminopeptidase</keyword>
<evidence type="ECO:0000256" key="3">
    <source>
        <dbReference type="ARBA" id="ARBA00022801"/>
    </source>
</evidence>
<evidence type="ECO:0000256" key="2">
    <source>
        <dbReference type="ARBA" id="ARBA00022723"/>
    </source>
</evidence>